<reference evidence="5 6" key="1">
    <citation type="submission" date="2019-06" db="EMBL/GenBank/DDBJ databases">
        <title>Sequencing the genomes of 1000 actinobacteria strains.</title>
        <authorList>
            <person name="Klenk H.-P."/>
        </authorList>
    </citation>
    <scope>NUCLEOTIDE SEQUENCE [LARGE SCALE GENOMIC DNA]</scope>
    <source>
        <strain evidence="5 6">DSM 18082</strain>
    </source>
</reference>
<dbReference type="Pfam" id="PF07250">
    <property type="entry name" value="Glyoxal_oxid_N"/>
    <property type="match status" value="1"/>
</dbReference>
<evidence type="ECO:0000256" key="1">
    <source>
        <dbReference type="ARBA" id="ARBA00022729"/>
    </source>
</evidence>
<evidence type="ECO:0000259" key="4">
    <source>
        <dbReference type="Pfam" id="PF09118"/>
    </source>
</evidence>
<sequence>MRKLVCAAAVVAAALSATTALPAGAAVTPGSWSAPFTPAGASSRVIGVHSVLMYTGKVLLFGNLRPTAGYVYDPVTGGTTEVDPPADVECGAMEPLTDGRILVVGGHAKGAKGINNILLFDPATLTWTPQPSSPQGRYYPTATRLPDGRVLISGGFTNNGTMNPDMEVYTPPPAGGSVGTLVKVGGPHPSGLYPHQWVLPNGKVLEVTSRSTSILDTSTWTWTNYSRPNTNHGSGEAAVLVPGSASGSTKVMLLGGKLSTGATAAAETFDAANPTAGWTNVASMPQARTHMSPVLLPDGTLMADAGNSSGNYNGPIYTSLSYSFGANTWTTLAAQAKRRAYHSAAVLLPDGRVLSSGDTGTGGGLNTMELYSPGYLSAGARPTITAAPTQAAHGATFTISTPTTGSHAVLMEPGAATHTADFSERIIALSTTPTTGGLSAVAPSSTVALTGWYMLFVVDSAGVPSTAKWIHIG</sequence>
<dbReference type="AlphaFoldDB" id="A0A542ZEM6"/>
<dbReference type="SUPFAM" id="SSF81296">
    <property type="entry name" value="E set domains"/>
    <property type="match status" value="1"/>
</dbReference>
<keyword evidence="1 2" id="KW-0732">Signal</keyword>
<protein>
    <submittedName>
        <fullName evidence="5">Glyoxal oxidase-like protein</fullName>
    </submittedName>
</protein>
<dbReference type="Proteomes" id="UP000319514">
    <property type="component" value="Unassembled WGS sequence"/>
</dbReference>
<feature type="chain" id="PRO_5022221447" evidence="2">
    <location>
        <begin position="26"/>
        <end position="473"/>
    </location>
</feature>
<dbReference type="InterPro" id="IPR006652">
    <property type="entry name" value="Kelch_1"/>
</dbReference>
<dbReference type="PANTHER" id="PTHR32208:SF21">
    <property type="entry name" value="LOW QUALITY PROTEIN: ALDEHYDE OXIDASE GLOX-LIKE"/>
    <property type="match status" value="1"/>
</dbReference>
<dbReference type="InterPro" id="IPR014756">
    <property type="entry name" value="Ig_E-set"/>
</dbReference>
<dbReference type="Gene3D" id="2.60.40.10">
    <property type="entry name" value="Immunoglobulins"/>
    <property type="match status" value="1"/>
</dbReference>
<gene>
    <name evidence="5" type="ORF">FB474_0127</name>
</gene>
<feature type="signal peptide" evidence="2">
    <location>
        <begin position="1"/>
        <end position="25"/>
    </location>
</feature>
<dbReference type="PANTHER" id="PTHR32208">
    <property type="entry name" value="SECRETED PROTEIN-RELATED"/>
    <property type="match status" value="1"/>
</dbReference>
<evidence type="ECO:0000313" key="6">
    <source>
        <dbReference type="Proteomes" id="UP000319514"/>
    </source>
</evidence>
<feature type="domain" description="Galactose oxidase-like Early set" evidence="4">
    <location>
        <begin position="381"/>
        <end position="472"/>
    </location>
</feature>
<keyword evidence="6" id="KW-1185">Reference proteome</keyword>
<feature type="domain" description="Glyoxal oxidase N-terminal" evidence="3">
    <location>
        <begin position="72"/>
        <end position="358"/>
    </location>
</feature>
<dbReference type="InterPro" id="IPR015202">
    <property type="entry name" value="GO-like_E_set"/>
</dbReference>
<dbReference type="InterPro" id="IPR037293">
    <property type="entry name" value="Gal_Oxidase_central_sf"/>
</dbReference>
<dbReference type="GO" id="GO:0005975">
    <property type="term" value="P:carbohydrate metabolic process"/>
    <property type="evidence" value="ECO:0007669"/>
    <property type="project" value="UniProtKB-ARBA"/>
</dbReference>
<evidence type="ECO:0000259" key="3">
    <source>
        <dbReference type="Pfam" id="PF07250"/>
    </source>
</evidence>
<proteinExistence type="predicted"/>
<dbReference type="InterPro" id="IPR011043">
    <property type="entry name" value="Gal_Oxase/kelch_b-propeller"/>
</dbReference>
<dbReference type="OrthoDB" id="2795102at2"/>
<dbReference type="SUPFAM" id="SSF50965">
    <property type="entry name" value="Galactose oxidase, central domain"/>
    <property type="match status" value="1"/>
</dbReference>
<dbReference type="Pfam" id="PF09118">
    <property type="entry name" value="GO-like_E_set"/>
    <property type="match status" value="1"/>
</dbReference>
<dbReference type="Gene3D" id="2.130.10.80">
    <property type="entry name" value="Galactose oxidase/kelch, beta-propeller"/>
    <property type="match status" value="1"/>
</dbReference>
<name>A0A542ZEM6_9MICO</name>
<dbReference type="CDD" id="cd02851">
    <property type="entry name" value="E_set_GO_C"/>
    <property type="match status" value="1"/>
</dbReference>
<organism evidence="5 6">
    <name type="scientific">Oryzihumus leptocrescens</name>
    <dbReference type="NCBI Taxonomy" id="297536"/>
    <lineage>
        <taxon>Bacteria</taxon>
        <taxon>Bacillati</taxon>
        <taxon>Actinomycetota</taxon>
        <taxon>Actinomycetes</taxon>
        <taxon>Micrococcales</taxon>
        <taxon>Intrasporangiaceae</taxon>
        <taxon>Oryzihumus</taxon>
    </lineage>
</organism>
<accession>A0A542ZEM6</accession>
<dbReference type="InterPro" id="IPR009880">
    <property type="entry name" value="Glyoxal_oxidase_N"/>
</dbReference>
<dbReference type="InterPro" id="IPR013783">
    <property type="entry name" value="Ig-like_fold"/>
</dbReference>
<comment type="caution">
    <text evidence="5">The sequence shown here is derived from an EMBL/GenBank/DDBJ whole genome shotgun (WGS) entry which is preliminary data.</text>
</comment>
<dbReference type="EMBL" id="VFOQ01000001">
    <property type="protein sequence ID" value="TQL58788.1"/>
    <property type="molecule type" value="Genomic_DNA"/>
</dbReference>
<dbReference type="SMART" id="SM00612">
    <property type="entry name" value="Kelch"/>
    <property type="match status" value="3"/>
</dbReference>
<evidence type="ECO:0000313" key="5">
    <source>
        <dbReference type="EMBL" id="TQL58788.1"/>
    </source>
</evidence>
<evidence type="ECO:0000256" key="2">
    <source>
        <dbReference type="SAM" id="SignalP"/>
    </source>
</evidence>